<dbReference type="NCBIfam" id="NF006540">
    <property type="entry name" value="PRK09034.1"/>
    <property type="match status" value="1"/>
</dbReference>
<evidence type="ECO:0000256" key="3">
    <source>
        <dbReference type="ARBA" id="ARBA00004986"/>
    </source>
</evidence>
<evidence type="ECO:0000256" key="15">
    <source>
        <dbReference type="RuleBase" id="RU004249"/>
    </source>
</evidence>
<evidence type="ECO:0000256" key="9">
    <source>
        <dbReference type="ARBA" id="ARBA00022840"/>
    </source>
</evidence>
<keyword evidence="15" id="KW-0028">Amino-acid biosynthesis</keyword>
<reference evidence="18" key="1">
    <citation type="submission" date="2015-08" db="EMBL/GenBank/DDBJ databases">
        <title>Genome sequence of the strict anaerobe Clostridium homopropionicum LuHBu1 (DSM 5847T).</title>
        <authorList>
            <person name="Poehlein A."/>
            <person name="Beck M."/>
            <person name="Schiel-Bengelsdorf B."/>
            <person name="Bengelsdorf F.R."/>
            <person name="Daniel R."/>
            <person name="Duerre P."/>
        </authorList>
    </citation>
    <scope>NUCLEOTIDE SEQUENCE [LARGE SCALE GENOMIC DNA]</scope>
    <source>
        <strain evidence="18">DSM 5847</strain>
    </source>
</reference>
<dbReference type="InterPro" id="IPR005260">
    <property type="entry name" value="Asp_kin_monofn"/>
</dbReference>
<evidence type="ECO:0000313" key="17">
    <source>
        <dbReference type="EMBL" id="KOA21478.1"/>
    </source>
</evidence>
<dbReference type="EMBL" id="LHUR01000005">
    <property type="protein sequence ID" value="KOA21478.1"/>
    <property type="molecule type" value="Genomic_DNA"/>
</dbReference>
<keyword evidence="7 13" id="KW-0547">Nucleotide-binding</keyword>
<feature type="binding site" evidence="13">
    <location>
        <position position="219"/>
    </location>
    <ligand>
        <name>ATP</name>
        <dbReference type="ChEBI" id="CHEBI:30616"/>
    </ligand>
</feature>
<dbReference type="UniPathway" id="UPA00050">
    <property type="reaction ID" value="UER00461"/>
</dbReference>
<feature type="domain" description="ACT" evidence="16">
    <location>
        <begin position="379"/>
        <end position="439"/>
    </location>
</feature>
<evidence type="ECO:0000256" key="12">
    <source>
        <dbReference type="ARBA" id="ARBA00047872"/>
    </source>
</evidence>
<keyword evidence="11" id="KW-0457">Lysine biosynthesis</keyword>
<keyword evidence="6 14" id="KW-0808">Transferase</keyword>
<feature type="binding site" evidence="13">
    <location>
        <begin position="8"/>
        <end position="11"/>
    </location>
    <ligand>
        <name>ATP</name>
        <dbReference type="ChEBI" id="CHEBI:30616"/>
    </ligand>
</feature>
<comment type="pathway">
    <text evidence="2 15">Amino-acid biosynthesis; L-lysine biosynthesis via DAP pathway; (S)-tetrahydrodipicolinate from L-aspartate: step 1/4.</text>
</comment>
<dbReference type="NCBIfam" id="TIGR00657">
    <property type="entry name" value="asp_kinases"/>
    <property type="match status" value="1"/>
</dbReference>
<dbReference type="CDD" id="cd04911">
    <property type="entry name" value="ACT_AKiii-YclM-BS_1"/>
    <property type="match status" value="1"/>
</dbReference>
<dbReference type="Proteomes" id="UP000037043">
    <property type="component" value="Unassembled WGS sequence"/>
</dbReference>
<dbReference type="PROSITE" id="PS00324">
    <property type="entry name" value="ASPARTOKINASE"/>
    <property type="match status" value="1"/>
</dbReference>
<comment type="function">
    <text evidence="1">Catalyzes the phosphorylation of the beta-carboxyl group of aspartic acid with ATP to yield 4-phospho-L-aspartate, which is involved in the branched biosynthetic pathway leading to the biosynthesis of amino acids threonine, isoleucine and methionine.</text>
</comment>
<evidence type="ECO:0000256" key="1">
    <source>
        <dbReference type="ARBA" id="ARBA00003121"/>
    </source>
</evidence>
<dbReference type="PANTHER" id="PTHR21499:SF67">
    <property type="entry name" value="ASPARTOKINASE 3"/>
    <property type="match status" value="1"/>
</dbReference>
<evidence type="ECO:0000256" key="11">
    <source>
        <dbReference type="ARBA" id="ARBA00023154"/>
    </source>
</evidence>
<name>A0A0L6ZFB7_9CLOT</name>
<dbReference type="InterPro" id="IPR045865">
    <property type="entry name" value="ACT-like_dom_sf"/>
</dbReference>
<comment type="caution">
    <text evidence="17">The sequence shown here is derived from an EMBL/GenBank/DDBJ whole genome shotgun (WGS) entry which is preliminary data.</text>
</comment>
<evidence type="ECO:0000256" key="14">
    <source>
        <dbReference type="RuleBase" id="RU003448"/>
    </source>
</evidence>
<evidence type="ECO:0000256" key="4">
    <source>
        <dbReference type="ARBA" id="ARBA00005139"/>
    </source>
</evidence>
<dbReference type="PROSITE" id="PS51671">
    <property type="entry name" value="ACT"/>
    <property type="match status" value="1"/>
</dbReference>
<feature type="binding site" evidence="13">
    <location>
        <begin position="208"/>
        <end position="209"/>
    </location>
    <ligand>
        <name>ATP</name>
        <dbReference type="ChEBI" id="CHEBI:30616"/>
    </ligand>
</feature>
<dbReference type="InterPro" id="IPR001341">
    <property type="entry name" value="Asp_kinase"/>
</dbReference>
<dbReference type="UniPathway" id="UPA00034">
    <property type="reaction ID" value="UER00015"/>
</dbReference>
<comment type="pathway">
    <text evidence="4 15">Amino-acid biosynthesis; L-threonine biosynthesis; L-threonine from L-aspartate: step 1/5.</text>
</comment>
<proteinExistence type="inferred from homology"/>
<evidence type="ECO:0000256" key="13">
    <source>
        <dbReference type="PIRSR" id="PIRSR000726-1"/>
    </source>
</evidence>
<dbReference type="CDD" id="cd04916">
    <property type="entry name" value="ACT_AKiii-YclM-BS_2"/>
    <property type="match status" value="1"/>
</dbReference>
<sequence length="439" mass="48661">MDSIVVAKFGGSSLASAEQFKKVKNIVLEDARRRYIVPSAPGKRNSKDYKITDLFYLCHTHVDHGIAFDDVFSIIEQRYKEIVKEIGVSMDIDSHLKEVKKKIAEGTTADYAASRGEYLNGLILADYLNYEFVDAADVIKFDKSGCFDSEKTKEAIKSKLSKIEKAVIPGFYGAMEDGRIKTFTRGGSDITGSIIARDVEADLYENWTDVSGFLMADPRIVENPKPIEKITYKELRELAYMGATVLHEEAVFPAREGGIPINIKNTNAPQDKGTIIINDVDFEDGNSTITGIAGKKNFTVISIEKAYMNAEIGFGRKLLSILETYGVAFEHMPSGIDTICLVVEDAQLEQKLDKILDEIKRQCNPDSVQVIPNMALIATVGRKMAKTVGVSEKVFSALAKNNVNIRMIDQGSSEINIIIGVETEDFEKAINSIYKVFNS</sequence>
<comment type="catalytic activity">
    <reaction evidence="12 14">
        <text>L-aspartate + ATP = 4-phospho-L-aspartate + ADP</text>
        <dbReference type="Rhea" id="RHEA:23776"/>
        <dbReference type="ChEBI" id="CHEBI:29991"/>
        <dbReference type="ChEBI" id="CHEBI:30616"/>
        <dbReference type="ChEBI" id="CHEBI:57535"/>
        <dbReference type="ChEBI" id="CHEBI:456216"/>
        <dbReference type="EC" id="2.7.2.4"/>
    </reaction>
</comment>
<evidence type="ECO:0000256" key="7">
    <source>
        <dbReference type="ARBA" id="ARBA00022741"/>
    </source>
</evidence>
<dbReference type="Pfam" id="PF22468">
    <property type="entry name" value="ACT_9"/>
    <property type="match status" value="1"/>
</dbReference>
<dbReference type="PATRIC" id="fig|1121318.3.peg.148"/>
<dbReference type="GO" id="GO:0005829">
    <property type="term" value="C:cytosol"/>
    <property type="evidence" value="ECO:0007669"/>
    <property type="project" value="TreeGrafter"/>
</dbReference>
<feature type="binding site" evidence="13">
    <location>
        <position position="52"/>
    </location>
    <ligand>
        <name>substrate</name>
    </ligand>
</feature>
<keyword evidence="10" id="KW-0220">Diaminopimelate biosynthesis</keyword>
<dbReference type="STRING" id="36844.SAMN04488501_10572"/>
<gene>
    <name evidence="17" type="primary">yclM</name>
    <name evidence="17" type="ORF">CLHOM_01490</name>
</gene>
<dbReference type="Gene3D" id="3.30.2130.10">
    <property type="entry name" value="VC0802-like"/>
    <property type="match status" value="1"/>
</dbReference>
<dbReference type="UniPathway" id="UPA00051">
    <property type="reaction ID" value="UER00462"/>
</dbReference>
<dbReference type="EC" id="2.7.2.4" evidence="14"/>
<keyword evidence="18" id="KW-1185">Reference proteome</keyword>
<keyword evidence="8 14" id="KW-0418">Kinase</keyword>
<dbReference type="GO" id="GO:0005524">
    <property type="term" value="F:ATP binding"/>
    <property type="evidence" value="ECO:0007669"/>
    <property type="project" value="UniProtKB-KW"/>
</dbReference>
<evidence type="ECO:0000256" key="2">
    <source>
        <dbReference type="ARBA" id="ARBA00004766"/>
    </source>
</evidence>
<evidence type="ECO:0000259" key="16">
    <source>
        <dbReference type="PROSITE" id="PS51671"/>
    </source>
</evidence>
<dbReference type="SUPFAM" id="SSF53633">
    <property type="entry name" value="Carbamate kinase-like"/>
    <property type="match status" value="1"/>
</dbReference>
<evidence type="ECO:0000256" key="5">
    <source>
        <dbReference type="ARBA" id="ARBA00010122"/>
    </source>
</evidence>
<dbReference type="AlphaFoldDB" id="A0A0L6ZFB7"/>
<accession>A0A0L6ZFB7</accession>
<comment type="similarity">
    <text evidence="5 14">Belongs to the aspartokinase family.</text>
</comment>
<dbReference type="PIRSF" id="PIRSF000726">
    <property type="entry name" value="Asp_kin"/>
    <property type="match status" value="1"/>
</dbReference>
<dbReference type="GO" id="GO:0009089">
    <property type="term" value="P:lysine biosynthetic process via diaminopimelate"/>
    <property type="evidence" value="ECO:0007669"/>
    <property type="project" value="UniProtKB-UniPathway"/>
</dbReference>
<evidence type="ECO:0000256" key="6">
    <source>
        <dbReference type="ARBA" id="ARBA00022679"/>
    </source>
</evidence>
<dbReference type="InterPro" id="IPR036393">
    <property type="entry name" value="AceGlu_kinase-like_sf"/>
</dbReference>
<feature type="binding site" evidence="13">
    <location>
        <position position="117"/>
    </location>
    <ligand>
        <name>substrate</name>
    </ligand>
</feature>
<dbReference type="InterPro" id="IPR002912">
    <property type="entry name" value="ACT_dom"/>
</dbReference>
<dbReference type="InterPro" id="IPR054352">
    <property type="entry name" value="ACT_Aspartokinase"/>
</dbReference>
<dbReference type="FunFam" id="3.30.2130.10:FF:000001">
    <property type="entry name" value="Bifunctional aspartokinase/homoserine dehydrogenase"/>
    <property type="match status" value="1"/>
</dbReference>
<dbReference type="InterPro" id="IPR018042">
    <property type="entry name" value="Aspartate_kinase_CS"/>
</dbReference>
<comment type="pathway">
    <text evidence="3 15">Amino-acid biosynthesis; L-methionine biosynthesis via de novo pathway; L-homoserine from L-aspartate: step 1/3.</text>
</comment>
<keyword evidence="9 13" id="KW-0067">ATP-binding</keyword>
<dbReference type="GO" id="GO:0009088">
    <property type="term" value="P:threonine biosynthetic process"/>
    <property type="evidence" value="ECO:0007669"/>
    <property type="project" value="UniProtKB-UniPathway"/>
</dbReference>
<evidence type="ECO:0000313" key="18">
    <source>
        <dbReference type="Proteomes" id="UP000037043"/>
    </source>
</evidence>
<dbReference type="GO" id="GO:0019877">
    <property type="term" value="P:diaminopimelate biosynthetic process"/>
    <property type="evidence" value="ECO:0007669"/>
    <property type="project" value="UniProtKB-KW"/>
</dbReference>
<organism evidence="17 18">
    <name type="scientific">Clostridium homopropionicum DSM 5847</name>
    <dbReference type="NCBI Taxonomy" id="1121318"/>
    <lineage>
        <taxon>Bacteria</taxon>
        <taxon>Bacillati</taxon>
        <taxon>Bacillota</taxon>
        <taxon>Clostridia</taxon>
        <taxon>Eubacteriales</taxon>
        <taxon>Clostridiaceae</taxon>
        <taxon>Clostridium</taxon>
    </lineage>
</organism>
<dbReference type="GO" id="GO:0009090">
    <property type="term" value="P:homoserine biosynthetic process"/>
    <property type="evidence" value="ECO:0007669"/>
    <property type="project" value="TreeGrafter"/>
</dbReference>
<dbReference type="PANTHER" id="PTHR21499">
    <property type="entry name" value="ASPARTATE KINASE"/>
    <property type="match status" value="1"/>
</dbReference>
<dbReference type="Pfam" id="PF00696">
    <property type="entry name" value="AA_kinase"/>
    <property type="match status" value="1"/>
</dbReference>
<dbReference type="InterPro" id="IPR001048">
    <property type="entry name" value="Asp/Glu/Uridylate_kinase"/>
</dbReference>
<dbReference type="Gene3D" id="3.40.1160.10">
    <property type="entry name" value="Acetylglutamate kinase-like"/>
    <property type="match status" value="1"/>
</dbReference>
<dbReference type="SUPFAM" id="SSF55021">
    <property type="entry name" value="ACT-like"/>
    <property type="match status" value="2"/>
</dbReference>
<dbReference type="RefSeq" id="WP_052219755.1">
    <property type="nucleotide sequence ID" value="NZ_LHUR01000005.1"/>
</dbReference>
<protein>
    <recommendedName>
        <fullName evidence="14">Aspartokinase</fullName>
        <ecNumber evidence="14">2.7.2.4</ecNumber>
    </recommendedName>
</protein>
<dbReference type="GO" id="GO:0004072">
    <property type="term" value="F:aspartate kinase activity"/>
    <property type="evidence" value="ECO:0007669"/>
    <property type="project" value="UniProtKB-EC"/>
</dbReference>
<evidence type="ECO:0000256" key="10">
    <source>
        <dbReference type="ARBA" id="ARBA00022915"/>
    </source>
</evidence>
<evidence type="ECO:0000256" key="8">
    <source>
        <dbReference type="ARBA" id="ARBA00022777"/>
    </source>
</evidence>